<evidence type="ECO:0000256" key="2">
    <source>
        <dbReference type="ARBA" id="ARBA00022490"/>
    </source>
</evidence>
<feature type="compositionally biased region" description="Polar residues" evidence="5">
    <location>
        <begin position="567"/>
        <end position="576"/>
    </location>
</feature>
<keyword evidence="3" id="KW-0378">Hydrolase</keyword>
<comment type="subcellular location">
    <subcellularLocation>
        <location evidence="1">Cytoplasm</location>
    </subcellularLocation>
</comment>
<evidence type="ECO:0000313" key="8">
    <source>
        <dbReference type="Proteomes" id="UP000789570"/>
    </source>
</evidence>
<protein>
    <submittedName>
        <fullName evidence="7">3415_t:CDS:1</fullName>
    </submittedName>
</protein>
<evidence type="ECO:0000313" key="7">
    <source>
        <dbReference type="EMBL" id="CAG8639700.1"/>
    </source>
</evidence>
<sequence>MSRHRAIRNLTAEAVLAESEYYHDDEYFDYEDNSELSQGDKAKMDNGKKIVRDVIGQVDEISDKDIEDALWYYYYDTKDTITYLLDELHKSKKKKTISQNKSDSNKSKLTKKDLLSNMDHLINGNRYLSPLNFYANQQNLEHHYSLGIRKRTALTNCVSFNDIWSGHNVKWCSLAQSNLKITESSICELRKHSLHGGLLGGMDSETTQSRLSSLRSQLGSTKTNTKSLSKMASDRATIEQNRPSVGINDTSNIRQFSLSNIGIGSSGPSLSSLAHLSVKQSTRPTLSSLATNTSKLGSENVTRSQTSSSLINSQAPSLSSMVKNSTSHSSGRVSFTGLALNRTTSQSSVIINSKQQTSSVSTTLTNKLNNKVPLQETTTPIKPLTSDTNSSEMVRQEPQLITNDLTQNKEFVHSYSNIQSVSNPLVAPPSIFATSIFAPLQDTISFSNDLITFELYTAGLNNNGFSFDDPSPDDIVKKAQSHRGTGVPKVKDMIVKDRKVTTMSATSVKYTSKQESSSTQKTQKKQNTPSNAPKSSHSTNLNNAINGPDDIVLKTQSQKDTGIPASHFNNSAEYFE</sequence>
<dbReference type="EMBL" id="CAJVPQ010003896">
    <property type="protein sequence ID" value="CAG8639700.1"/>
    <property type="molecule type" value="Genomic_DNA"/>
</dbReference>
<keyword evidence="4" id="KW-0648">Protein biosynthesis</keyword>
<keyword evidence="8" id="KW-1185">Reference proteome</keyword>
<dbReference type="InterPro" id="IPR015033">
    <property type="entry name" value="HBS1-like_N"/>
</dbReference>
<feature type="domain" description="HBS1-like protein N-terminal" evidence="6">
    <location>
        <begin position="20"/>
        <end position="94"/>
    </location>
</feature>
<evidence type="ECO:0000259" key="6">
    <source>
        <dbReference type="Pfam" id="PF08938"/>
    </source>
</evidence>
<accession>A0A9N9H0E0</accession>
<evidence type="ECO:0000256" key="3">
    <source>
        <dbReference type="ARBA" id="ARBA00022801"/>
    </source>
</evidence>
<reference evidence="7" key="1">
    <citation type="submission" date="2021-06" db="EMBL/GenBank/DDBJ databases">
        <authorList>
            <person name="Kallberg Y."/>
            <person name="Tangrot J."/>
            <person name="Rosling A."/>
        </authorList>
    </citation>
    <scope>NUCLEOTIDE SEQUENCE</scope>
    <source>
        <strain evidence="7">UK204</strain>
    </source>
</reference>
<dbReference type="GO" id="GO:0006412">
    <property type="term" value="P:translation"/>
    <property type="evidence" value="ECO:0007669"/>
    <property type="project" value="UniProtKB-KW"/>
</dbReference>
<feature type="compositionally biased region" description="Low complexity" evidence="5">
    <location>
        <begin position="511"/>
        <end position="528"/>
    </location>
</feature>
<evidence type="ECO:0000256" key="4">
    <source>
        <dbReference type="ARBA" id="ARBA00022917"/>
    </source>
</evidence>
<evidence type="ECO:0000256" key="5">
    <source>
        <dbReference type="SAM" id="MobiDB-lite"/>
    </source>
</evidence>
<comment type="caution">
    <text evidence="7">The sequence shown here is derived from an EMBL/GenBank/DDBJ whole genome shotgun (WGS) entry which is preliminary data.</text>
</comment>
<feature type="region of interest" description="Disordered" evidence="5">
    <location>
        <begin position="505"/>
        <end position="576"/>
    </location>
</feature>
<keyword evidence="2" id="KW-0963">Cytoplasm</keyword>
<feature type="region of interest" description="Disordered" evidence="5">
    <location>
        <begin position="282"/>
        <end position="328"/>
    </location>
</feature>
<dbReference type="OrthoDB" id="2449404at2759"/>
<gene>
    <name evidence="7" type="ORF">FCALED_LOCUS10502</name>
</gene>
<dbReference type="GO" id="GO:0016787">
    <property type="term" value="F:hydrolase activity"/>
    <property type="evidence" value="ECO:0007669"/>
    <property type="project" value="UniProtKB-KW"/>
</dbReference>
<name>A0A9N9H0E0_9GLOM</name>
<dbReference type="Pfam" id="PF08938">
    <property type="entry name" value="HBS1_N"/>
    <property type="match status" value="1"/>
</dbReference>
<proteinExistence type="predicted"/>
<feature type="compositionally biased region" description="Polar residues" evidence="5">
    <location>
        <begin position="529"/>
        <end position="545"/>
    </location>
</feature>
<organism evidence="7 8">
    <name type="scientific">Funneliformis caledonium</name>
    <dbReference type="NCBI Taxonomy" id="1117310"/>
    <lineage>
        <taxon>Eukaryota</taxon>
        <taxon>Fungi</taxon>
        <taxon>Fungi incertae sedis</taxon>
        <taxon>Mucoromycota</taxon>
        <taxon>Glomeromycotina</taxon>
        <taxon>Glomeromycetes</taxon>
        <taxon>Glomerales</taxon>
        <taxon>Glomeraceae</taxon>
        <taxon>Funneliformis</taxon>
    </lineage>
</organism>
<dbReference type="Proteomes" id="UP000789570">
    <property type="component" value="Unassembled WGS sequence"/>
</dbReference>
<dbReference type="GO" id="GO:0005737">
    <property type="term" value="C:cytoplasm"/>
    <property type="evidence" value="ECO:0007669"/>
    <property type="project" value="UniProtKB-SubCell"/>
</dbReference>
<dbReference type="AlphaFoldDB" id="A0A9N9H0E0"/>
<evidence type="ECO:0000256" key="1">
    <source>
        <dbReference type="ARBA" id="ARBA00004496"/>
    </source>
</evidence>